<evidence type="ECO:0000256" key="2">
    <source>
        <dbReference type="ARBA" id="ARBA00022771"/>
    </source>
</evidence>
<dbReference type="SMART" id="SM00184">
    <property type="entry name" value="RING"/>
    <property type="match status" value="2"/>
</dbReference>
<dbReference type="Gene3D" id="3.30.40.10">
    <property type="entry name" value="Zinc/RING finger domain, C3HC4 (zinc finger)"/>
    <property type="match status" value="2"/>
</dbReference>
<dbReference type="PROSITE" id="PS50178">
    <property type="entry name" value="ZF_FYVE"/>
    <property type="match status" value="1"/>
</dbReference>
<feature type="region of interest" description="Disordered" evidence="5">
    <location>
        <begin position="140"/>
        <end position="318"/>
    </location>
</feature>
<reference evidence="8 9" key="1">
    <citation type="journal article" date="2015" name="Biotechnol. Biofuels">
        <title>Enhanced degradation of softwood versus hardwood by the white-rot fungus Pycnoporus coccineus.</title>
        <authorList>
            <person name="Couturier M."/>
            <person name="Navarro D."/>
            <person name="Chevret D."/>
            <person name="Henrissat B."/>
            <person name="Piumi F."/>
            <person name="Ruiz-Duenas F.J."/>
            <person name="Martinez A.T."/>
            <person name="Grigoriev I.V."/>
            <person name="Riley R."/>
            <person name="Lipzen A."/>
            <person name="Berrin J.G."/>
            <person name="Master E.R."/>
            <person name="Rosso M.N."/>
        </authorList>
    </citation>
    <scope>NUCLEOTIDE SEQUENCE [LARGE SCALE GENOMIC DNA]</scope>
    <source>
        <strain evidence="8 9">BRFM310</strain>
    </source>
</reference>
<dbReference type="PROSITE" id="PS50089">
    <property type="entry name" value="ZF_RING_2"/>
    <property type="match status" value="1"/>
</dbReference>
<feature type="compositionally biased region" description="Low complexity" evidence="5">
    <location>
        <begin position="142"/>
        <end position="155"/>
    </location>
</feature>
<feature type="compositionally biased region" description="Low complexity" evidence="5">
    <location>
        <begin position="1"/>
        <end position="10"/>
    </location>
</feature>
<dbReference type="Pfam" id="PF13920">
    <property type="entry name" value="zf-C3HC4_3"/>
    <property type="match status" value="1"/>
</dbReference>
<dbReference type="SUPFAM" id="SSF57850">
    <property type="entry name" value="RING/U-box"/>
    <property type="match status" value="1"/>
</dbReference>
<dbReference type="InterPro" id="IPR051728">
    <property type="entry name" value="RING-FYVE_E3_ubiquitin-ligase"/>
</dbReference>
<dbReference type="Proteomes" id="UP000193067">
    <property type="component" value="Unassembled WGS sequence"/>
</dbReference>
<feature type="region of interest" description="Disordered" evidence="5">
    <location>
        <begin position="1"/>
        <end position="22"/>
    </location>
</feature>
<dbReference type="Pfam" id="PF01363">
    <property type="entry name" value="FYVE"/>
    <property type="match status" value="1"/>
</dbReference>
<dbReference type="SUPFAM" id="SSF57903">
    <property type="entry name" value="FYVE/PHD zinc finger"/>
    <property type="match status" value="1"/>
</dbReference>
<dbReference type="PANTHER" id="PTHR14879">
    <property type="entry name" value="CASPASE REGULATOR, RING FINGER DOMAIN-CONTAINING"/>
    <property type="match status" value="1"/>
</dbReference>
<feature type="compositionally biased region" description="Pro residues" evidence="5">
    <location>
        <begin position="463"/>
        <end position="475"/>
    </location>
</feature>
<dbReference type="OrthoDB" id="3045089at2759"/>
<feature type="compositionally biased region" description="Low complexity" evidence="5">
    <location>
        <begin position="425"/>
        <end position="434"/>
    </location>
</feature>
<evidence type="ECO:0000256" key="5">
    <source>
        <dbReference type="SAM" id="MobiDB-lite"/>
    </source>
</evidence>
<dbReference type="SMART" id="SM00064">
    <property type="entry name" value="FYVE"/>
    <property type="match status" value="1"/>
</dbReference>
<feature type="compositionally biased region" description="Low complexity" evidence="5">
    <location>
        <begin position="180"/>
        <end position="198"/>
    </location>
</feature>
<proteinExistence type="predicted"/>
<feature type="domain" description="FYVE-type" evidence="7">
    <location>
        <begin position="18"/>
        <end position="82"/>
    </location>
</feature>
<name>A0A1Y2INB6_TRAC3</name>
<gene>
    <name evidence="8" type="ORF">PYCCODRAFT_517442</name>
</gene>
<sequence>MSHGSGLPLLSGPPPEYTANESSCRKCNKEFNILFARSRKCNHCGYLYCHSCTDFQALMPRSGSESGYDPVPVCGFCIEYLQITASGKGQLKQLPMAKLKRYAKAYNIDVAGVLEKDEFIDRLIAARGPNGCLPPANESYYRKNSVPSRSSNRPRGLFSRAMDAMGGAPSTSQNPPPQPQQQQYAQRPPYQPRQRTTSGPSRYVDPRAQQQARPQPPPQGYRPAYAPPPGYPPQYAPPPGFPPQYAPPPGYPPQYAPQPGYGPQYAPPHGYQPQYHYHTQPSRPDHLNVPPPSRPRSASASSAPRDRSPVPPPVEVPSIDELLGMSDEQLAGLSISVLKEILFKNHVNARLVVEKGDLVARVKTLIEAERAERERHAREEEEERRYEEELRRATEASRRETQSQDEPAGGANTTSDNDAMQVDGASSTQESSEATTHDQPPGEDAPAAQSSGAASDAAGATPSTPPKGPLSPPPVGTLTPKAQAMASRLERTGLCVICQDEEANIAIVDCGSHLAMCRACSDLIMKSTRECPLCRTRIVTESRLLRIFKA</sequence>
<dbReference type="GO" id="GO:0008270">
    <property type="term" value="F:zinc ion binding"/>
    <property type="evidence" value="ECO:0007669"/>
    <property type="project" value="UniProtKB-KW"/>
</dbReference>
<keyword evidence="3" id="KW-0862">Zinc</keyword>
<keyword evidence="1" id="KW-0479">Metal-binding</keyword>
<organism evidence="8 9">
    <name type="scientific">Trametes coccinea (strain BRFM310)</name>
    <name type="common">Pycnoporus coccineus</name>
    <dbReference type="NCBI Taxonomy" id="1353009"/>
    <lineage>
        <taxon>Eukaryota</taxon>
        <taxon>Fungi</taxon>
        <taxon>Dikarya</taxon>
        <taxon>Basidiomycota</taxon>
        <taxon>Agaricomycotina</taxon>
        <taxon>Agaricomycetes</taxon>
        <taxon>Polyporales</taxon>
        <taxon>Polyporaceae</taxon>
        <taxon>Trametes</taxon>
    </lineage>
</organism>
<dbReference type="InterPro" id="IPR017455">
    <property type="entry name" value="Znf_FYVE-rel"/>
</dbReference>
<dbReference type="InterPro" id="IPR001841">
    <property type="entry name" value="Znf_RING"/>
</dbReference>
<feature type="compositionally biased region" description="Pro residues" evidence="5">
    <location>
        <begin position="214"/>
        <end position="256"/>
    </location>
</feature>
<accession>A0A1Y2INB6</accession>
<keyword evidence="9" id="KW-1185">Reference proteome</keyword>
<evidence type="ECO:0000256" key="1">
    <source>
        <dbReference type="ARBA" id="ARBA00022723"/>
    </source>
</evidence>
<dbReference type="InterPro" id="IPR000306">
    <property type="entry name" value="Znf_FYVE"/>
</dbReference>
<dbReference type="PANTHER" id="PTHR14879:SF5">
    <property type="entry name" value="RING-TYPE DOMAIN-CONTAINING PROTEIN"/>
    <property type="match status" value="1"/>
</dbReference>
<dbReference type="AlphaFoldDB" id="A0A1Y2INB6"/>
<evidence type="ECO:0000259" key="6">
    <source>
        <dbReference type="PROSITE" id="PS50089"/>
    </source>
</evidence>
<feature type="compositionally biased region" description="Low complexity" evidence="5">
    <location>
        <begin position="257"/>
        <end position="278"/>
    </location>
</feature>
<evidence type="ECO:0000256" key="4">
    <source>
        <dbReference type="PROSITE-ProRule" id="PRU00175"/>
    </source>
</evidence>
<evidence type="ECO:0000313" key="8">
    <source>
        <dbReference type="EMBL" id="OSD01462.1"/>
    </source>
</evidence>
<keyword evidence="2 4" id="KW-0863">Zinc-finger</keyword>
<feature type="compositionally biased region" description="Basic and acidic residues" evidence="5">
    <location>
        <begin position="371"/>
        <end position="402"/>
    </location>
</feature>
<protein>
    <recommendedName>
        <fullName evidence="10">RING-type domain-containing protein</fullName>
    </recommendedName>
</protein>
<feature type="region of interest" description="Disordered" evidence="5">
    <location>
        <begin position="371"/>
        <end position="479"/>
    </location>
</feature>
<evidence type="ECO:0008006" key="10">
    <source>
        <dbReference type="Google" id="ProtNLM"/>
    </source>
</evidence>
<dbReference type="STRING" id="1353009.A0A1Y2INB6"/>
<dbReference type="InterPro" id="IPR011011">
    <property type="entry name" value="Znf_FYVE_PHD"/>
</dbReference>
<evidence type="ECO:0000256" key="3">
    <source>
        <dbReference type="ARBA" id="ARBA00022833"/>
    </source>
</evidence>
<evidence type="ECO:0000313" key="9">
    <source>
        <dbReference type="Proteomes" id="UP000193067"/>
    </source>
</evidence>
<dbReference type="EMBL" id="KZ084111">
    <property type="protein sequence ID" value="OSD01462.1"/>
    <property type="molecule type" value="Genomic_DNA"/>
</dbReference>
<feature type="compositionally biased region" description="Low complexity" evidence="5">
    <location>
        <begin position="444"/>
        <end position="462"/>
    </location>
</feature>
<dbReference type="InterPro" id="IPR013083">
    <property type="entry name" value="Znf_RING/FYVE/PHD"/>
</dbReference>
<evidence type="ECO:0000259" key="7">
    <source>
        <dbReference type="PROSITE" id="PS50178"/>
    </source>
</evidence>
<feature type="domain" description="RING-type" evidence="6">
    <location>
        <begin position="495"/>
        <end position="535"/>
    </location>
</feature>